<dbReference type="PRINTS" id="PR01374">
    <property type="entry name" value="TONBPROTEIN"/>
</dbReference>
<dbReference type="GO" id="GO:0015891">
    <property type="term" value="P:siderophore transport"/>
    <property type="evidence" value="ECO:0007669"/>
    <property type="project" value="InterPro"/>
</dbReference>
<dbReference type="SUPFAM" id="SSF74653">
    <property type="entry name" value="TolA/TonB C-terminal domain"/>
    <property type="match status" value="1"/>
</dbReference>
<feature type="transmembrane region" description="Helical" evidence="10">
    <location>
        <begin position="44"/>
        <end position="62"/>
    </location>
</feature>
<sequence length="280" mass="31088">MSLMINFTENLYKTQWLEIVFQNRNKAYGAYALRNQNTETTLKALIYACVLFSALIMAPIIYNQIFGTKLSDKIIEPFSTIEVKLTKIQIVKPVPPVAKAPAKPVKLKSVNFSNLLVVPEEQPLSEPPTQQQLTEAVISSVDSEGIESSGLNPVEISTGVFNGAVTTEIPEENTTLYTLDGIETYPEFTGGHAAFVKYLNRNLRYPEAAVERGIQGKVLVSFIIEKDGQLSNIKIIRGIGNGCDEEAIRVLEKSPKWKPGIQNKQKVRVAYTLPINFSLP</sequence>
<dbReference type="GO" id="GO:0031992">
    <property type="term" value="F:energy transducer activity"/>
    <property type="evidence" value="ECO:0007669"/>
    <property type="project" value="InterPro"/>
</dbReference>
<dbReference type="GO" id="GO:0015031">
    <property type="term" value="P:protein transport"/>
    <property type="evidence" value="ECO:0007669"/>
    <property type="project" value="UniProtKB-KW"/>
</dbReference>
<proteinExistence type="inferred from homology"/>
<evidence type="ECO:0000256" key="1">
    <source>
        <dbReference type="ARBA" id="ARBA00004383"/>
    </source>
</evidence>
<dbReference type="OrthoDB" id="649093at2"/>
<gene>
    <name evidence="12" type="ORF">SAMN05421813_10456</name>
</gene>
<dbReference type="AlphaFoldDB" id="A0A1G9PAV1"/>
<dbReference type="Pfam" id="PF03544">
    <property type="entry name" value="TonB_C"/>
    <property type="match status" value="1"/>
</dbReference>
<evidence type="ECO:0000256" key="2">
    <source>
        <dbReference type="ARBA" id="ARBA00006555"/>
    </source>
</evidence>
<evidence type="ECO:0000259" key="11">
    <source>
        <dbReference type="PROSITE" id="PS52015"/>
    </source>
</evidence>
<evidence type="ECO:0000256" key="3">
    <source>
        <dbReference type="ARBA" id="ARBA00022448"/>
    </source>
</evidence>
<evidence type="ECO:0000256" key="9">
    <source>
        <dbReference type="ARBA" id="ARBA00023136"/>
    </source>
</evidence>
<evidence type="ECO:0000256" key="7">
    <source>
        <dbReference type="ARBA" id="ARBA00022927"/>
    </source>
</evidence>
<dbReference type="Gene3D" id="3.30.1150.10">
    <property type="match status" value="1"/>
</dbReference>
<dbReference type="NCBIfam" id="TIGR01352">
    <property type="entry name" value="tonB_Cterm"/>
    <property type="match status" value="1"/>
</dbReference>
<keyword evidence="13" id="KW-1185">Reference proteome</keyword>
<dbReference type="InterPro" id="IPR037682">
    <property type="entry name" value="TonB_C"/>
</dbReference>
<evidence type="ECO:0000313" key="13">
    <source>
        <dbReference type="Proteomes" id="UP000199226"/>
    </source>
</evidence>
<dbReference type="InterPro" id="IPR006260">
    <property type="entry name" value="TonB/TolA_C"/>
</dbReference>
<dbReference type="GO" id="GO:0098797">
    <property type="term" value="C:plasma membrane protein complex"/>
    <property type="evidence" value="ECO:0007669"/>
    <property type="project" value="TreeGrafter"/>
</dbReference>
<comment type="similarity">
    <text evidence="2">Belongs to the TonB family.</text>
</comment>
<dbReference type="EMBL" id="FNHH01000004">
    <property type="protein sequence ID" value="SDL95869.1"/>
    <property type="molecule type" value="Genomic_DNA"/>
</dbReference>
<dbReference type="GO" id="GO:0055085">
    <property type="term" value="P:transmembrane transport"/>
    <property type="evidence" value="ECO:0007669"/>
    <property type="project" value="InterPro"/>
</dbReference>
<dbReference type="InterPro" id="IPR051045">
    <property type="entry name" value="TonB-dependent_transducer"/>
</dbReference>
<name>A0A1G9PAV1_9SPHI</name>
<evidence type="ECO:0000256" key="8">
    <source>
        <dbReference type="ARBA" id="ARBA00022989"/>
    </source>
</evidence>
<keyword evidence="3" id="KW-0813">Transport</keyword>
<feature type="domain" description="TonB C-terminal" evidence="11">
    <location>
        <begin position="190"/>
        <end position="280"/>
    </location>
</feature>
<keyword evidence="6 10" id="KW-0812">Transmembrane</keyword>
<evidence type="ECO:0000256" key="6">
    <source>
        <dbReference type="ARBA" id="ARBA00022692"/>
    </source>
</evidence>
<dbReference type="PANTHER" id="PTHR33446:SF2">
    <property type="entry name" value="PROTEIN TONB"/>
    <property type="match status" value="1"/>
</dbReference>
<reference evidence="13" key="1">
    <citation type="submission" date="2016-10" db="EMBL/GenBank/DDBJ databases">
        <authorList>
            <person name="Varghese N."/>
            <person name="Submissions S."/>
        </authorList>
    </citation>
    <scope>NUCLEOTIDE SEQUENCE [LARGE SCALE GENOMIC DNA]</scope>
    <source>
        <strain evidence="13">DSM 24536</strain>
    </source>
</reference>
<keyword evidence="5" id="KW-0997">Cell inner membrane</keyword>
<keyword evidence="8 10" id="KW-1133">Transmembrane helix</keyword>
<dbReference type="GO" id="GO:0030288">
    <property type="term" value="C:outer membrane-bounded periplasmic space"/>
    <property type="evidence" value="ECO:0007669"/>
    <property type="project" value="InterPro"/>
</dbReference>
<evidence type="ECO:0000256" key="4">
    <source>
        <dbReference type="ARBA" id="ARBA00022475"/>
    </source>
</evidence>
<dbReference type="PANTHER" id="PTHR33446">
    <property type="entry name" value="PROTEIN TONB-RELATED"/>
    <property type="match status" value="1"/>
</dbReference>
<keyword evidence="9 10" id="KW-0472">Membrane</keyword>
<keyword evidence="4" id="KW-1003">Cell membrane</keyword>
<evidence type="ECO:0000256" key="10">
    <source>
        <dbReference type="SAM" id="Phobius"/>
    </source>
</evidence>
<keyword evidence="7" id="KW-0653">Protein transport</keyword>
<dbReference type="Proteomes" id="UP000199226">
    <property type="component" value="Unassembled WGS sequence"/>
</dbReference>
<comment type="subcellular location">
    <subcellularLocation>
        <location evidence="1">Cell inner membrane</location>
        <topology evidence="1">Single-pass membrane protein</topology>
        <orientation evidence="1">Periplasmic side</orientation>
    </subcellularLocation>
</comment>
<dbReference type="PROSITE" id="PS52015">
    <property type="entry name" value="TONB_CTD"/>
    <property type="match status" value="1"/>
</dbReference>
<dbReference type="STRING" id="990371.SAMN05421813_10456"/>
<accession>A0A1G9PAV1</accession>
<organism evidence="12 13">
    <name type="scientific">Daejeonella rubra</name>
    <dbReference type="NCBI Taxonomy" id="990371"/>
    <lineage>
        <taxon>Bacteria</taxon>
        <taxon>Pseudomonadati</taxon>
        <taxon>Bacteroidota</taxon>
        <taxon>Sphingobacteriia</taxon>
        <taxon>Sphingobacteriales</taxon>
        <taxon>Sphingobacteriaceae</taxon>
        <taxon>Daejeonella</taxon>
    </lineage>
</organism>
<evidence type="ECO:0000313" key="12">
    <source>
        <dbReference type="EMBL" id="SDL95869.1"/>
    </source>
</evidence>
<protein>
    <submittedName>
        <fullName evidence="12">Protein TonB</fullName>
    </submittedName>
</protein>
<evidence type="ECO:0000256" key="5">
    <source>
        <dbReference type="ARBA" id="ARBA00022519"/>
    </source>
</evidence>
<dbReference type="InterPro" id="IPR003538">
    <property type="entry name" value="TonB"/>
</dbReference>